<dbReference type="AlphaFoldDB" id="A0A9D1GDA0"/>
<feature type="region of interest" description="Disordered" evidence="1">
    <location>
        <begin position="92"/>
        <end position="116"/>
    </location>
</feature>
<feature type="non-terminal residue" evidence="2">
    <location>
        <position position="1"/>
    </location>
</feature>
<protein>
    <submittedName>
        <fullName evidence="2">Uncharacterized protein</fullName>
    </submittedName>
</protein>
<evidence type="ECO:0000313" key="3">
    <source>
        <dbReference type="Proteomes" id="UP000886833"/>
    </source>
</evidence>
<name>A0A9D1GDA0_9FIRM</name>
<evidence type="ECO:0000313" key="2">
    <source>
        <dbReference type="EMBL" id="HIT38059.1"/>
    </source>
</evidence>
<evidence type="ECO:0000256" key="1">
    <source>
        <dbReference type="SAM" id="MobiDB-lite"/>
    </source>
</evidence>
<reference evidence="2" key="2">
    <citation type="journal article" date="2021" name="PeerJ">
        <title>Extensive microbial diversity within the chicken gut microbiome revealed by metagenomics and culture.</title>
        <authorList>
            <person name="Gilroy R."/>
            <person name="Ravi A."/>
            <person name="Getino M."/>
            <person name="Pursley I."/>
            <person name="Horton D.L."/>
            <person name="Alikhan N.F."/>
            <person name="Baker D."/>
            <person name="Gharbi K."/>
            <person name="Hall N."/>
            <person name="Watson M."/>
            <person name="Adriaenssens E.M."/>
            <person name="Foster-Nyarko E."/>
            <person name="Jarju S."/>
            <person name="Secka A."/>
            <person name="Antonio M."/>
            <person name="Oren A."/>
            <person name="Chaudhuri R.R."/>
            <person name="La Ragione R."/>
            <person name="Hildebrand F."/>
            <person name="Pallen M.J."/>
        </authorList>
    </citation>
    <scope>NUCLEOTIDE SEQUENCE</scope>
    <source>
        <strain evidence="2">CHK195-26880</strain>
    </source>
</reference>
<dbReference type="EMBL" id="DVKQ01000081">
    <property type="protein sequence ID" value="HIT38059.1"/>
    <property type="molecule type" value="Genomic_DNA"/>
</dbReference>
<reference evidence="2" key="1">
    <citation type="submission" date="2020-10" db="EMBL/GenBank/DDBJ databases">
        <authorList>
            <person name="Gilroy R."/>
        </authorList>
    </citation>
    <scope>NUCLEOTIDE SEQUENCE</scope>
    <source>
        <strain evidence="2">CHK195-26880</strain>
    </source>
</reference>
<accession>A0A9D1GDA0</accession>
<gene>
    <name evidence="2" type="ORF">IAB59_06260</name>
</gene>
<dbReference type="Proteomes" id="UP000886833">
    <property type="component" value="Unassembled WGS sequence"/>
</dbReference>
<comment type="caution">
    <text evidence="2">The sequence shown here is derived from an EMBL/GenBank/DDBJ whole genome shotgun (WGS) entry which is preliminary data.</text>
</comment>
<feature type="compositionally biased region" description="Basic and acidic residues" evidence="1">
    <location>
        <begin position="92"/>
        <end position="103"/>
    </location>
</feature>
<organism evidence="2 3">
    <name type="scientific">Candidatus Onthousia faecipullorum</name>
    <dbReference type="NCBI Taxonomy" id="2840887"/>
    <lineage>
        <taxon>Bacteria</taxon>
        <taxon>Bacillati</taxon>
        <taxon>Bacillota</taxon>
        <taxon>Bacilli</taxon>
        <taxon>Candidatus Onthousia</taxon>
    </lineage>
</organism>
<sequence length="154" mass="18127">LSEFERAITLLTLKKREDLEKISEGVEGLMEAKEKITKLSDNIGIIGAYDYERHKEWEWKQKAKEYVKDDLLKIEEGKKFIEENSKILEEKSKTLEERQKTLEEGQESLEEDKKSFEKEKEELAKKMLDMNLTIDDIIKTTGLSKKQIEELKNS</sequence>
<proteinExistence type="predicted"/>